<dbReference type="Proteomes" id="UP000790347">
    <property type="component" value="Unassembled WGS sequence"/>
</dbReference>
<dbReference type="AlphaFoldDB" id="A0A922IA56"/>
<evidence type="ECO:0000313" key="1">
    <source>
        <dbReference type="EMBL" id="KAH9527749.1"/>
    </source>
</evidence>
<accession>A0A922IA56</accession>
<gene>
    <name evidence="1" type="ORF">DERF_001754</name>
</gene>
<protein>
    <submittedName>
        <fullName evidence="1">Uncharacterized protein</fullName>
    </submittedName>
</protein>
<keyword evidence="2" id="KW-1185">Reference proteome</keyword>
<proteinExistence type="predicted"/>
<reference evidence="1" key="1">
    <citation type="submission" date="2013-05" db="EMBL/GenBank/DDBJ databases">
        <authorList>
            <person name="Yim A.K.Y."/>
            <person name="Chan T.F."/>
            <person name="Ji K.M."/>
            <person name="Liu X.Y."/>
            <person name="Zhou J.W."/>
            <person name="Li R.Q."/>
            <person name="Yang K.Y."/>
            <person name="Li J."/>
            <person name="Li M."/>
            <person name="Law P.T.W."/>
            <person name="Wu Y.L."/>
            <person name="Cai Z.L."/>
            <person name="Qin H."/>
            <person name="Bao Y."/>
            <person name="Leung R.K.K."/>
            <person name="Ng P.K.S."/>
            <person name="Zou J."/>
            <person name="Zhong X.J."/>
            <person name="Ran P.X."/>
            <person name="Zhong N.S."/>
            <person name="Liu Z.G."/>
            <person name="Tsui S.K.W."/>
        </authorList>
    </citation>
    <scope>NUCLEOTIDE SEQUENCE</scope>
    <source>
        <strain evidence="1">Derf</strain>
        <tissue evidence="1">Whole organism</tissue>
    </source>
</reference>
<sequence>MSTFSQSTKIVPGAFNAMKSLHRAKNVYCYHNRNVLFERNEEKERMVKRRHLEMLGGLGSLD</sequence>
<dbReference type="EMBL" id="ASGP02000001">
    <property type="protein sequence ID" value="KAH9527749.1"/>
    <property type="molecule type" value="Genomic_DNA"/>
</dbReference>
<organism evidence="1 2">
    <name type="scientific">Dermatophagoides farinae</name>
    <name type="common">American house dust mite</name>
    <dbReference type="NCBI Taxonomy" id="6954"/>
    <lineage>
        <taxon>Eukaryota</taxon>
        <taxon>Metazoa</taxon>
        <taxon>Ecdysozoa</taxon>
        <taxon>Arthropoda</taxon>
        <taxon>Chelicerata</taxon>
        <taxon>Arachnida</taxon>
        <taxon>Acari</taxon>
        <taxon>Acariformes</taxon>
        <taxon>Sarcoptiformes</taxon>
        <taxon>Astigmata</taxon>
        <taxon>Psoroptidia</taxon>
        <taxon>Analgoidea</taxon>
        <taxon>Pyroglyphidae</taxon>
        <taxon>Dermatophagoidinae</taxon>
        <taxon>Dermatophagoides</taxon>
    </lineage>
</organism>
<name>A0A922IA56_DERFA</name>
<comment type="caution">
    <text evidence="1">The sequence shown here is derived from an EMBL/GenBank/DDBJ whole genome shotgun (WGS) entry which is preliminary data.</text>
</comment>
<evidence type="ECO:0000313" key="2">
    <source>
        <dbReference type="Proteomes" id="UP000790347"/>
    </source>
</evidence>
<reference evidence="1" key="2">
    <citation type="journal article" date="2022" name="Res Sq">
        <title>Comparative Genomics Reveals Insights into the Divergent Evolution of Astigmatic Mites and Household Pest Adaptations.</title>
        <authorList>
            <person name="Xiong Q."/>
            <person name="Wan A.T.-Y."/>
            <person name="Liu X.-Y."/>
            <person name="Fung C.S.-H."/>
            <person name="Xiao X."/>
            <person name="Malainual N."/>
            <person name="Hou J."/>
            <person name="Wang L."/>
            <person name="Wang M."/>
            <person name="Yang K."/>
            <person name="Cui Y."/>
            <person name="Leung E."/>
            <person name="Nong W."/>
            <person name="Shin S.-K."/>
            <person name="Au S."/>
            <person name="Jeong K.Y."/>
            <person name="Chew F.T."/>
            <person name="Hui J."/>
            <person name="Leung T.F."/>
            <person name="Tungtrongchitr A."/>
            <person name="Zhong N."/>
            <person name="Liu Z."/>
            <person name="Tsui S."/>
        </authorList>
    </citation>
    <scope>NUCLEOTIDE SEQUENCE</scope>
    <source>
        <strain evidence="1">Derf</strain>
        <tissue evidence="1">Whole organism</tissue>
    </source>
</reference>